<dbReference type="EMBL" id="FOYP01000001">
    <property type="protein sequence ID" value="SFR33044.1"/>
    <property type="molecule type" value="Genomic_DNA"/>
</dbReference>
<dbReference type="AlphaFoldDB" id="A0A1I6FT07"/>
<dbReference type="STRING" id="390270.SAMN04488005_0423"/>
<keyword evidence="16" id="KW-1185">Reference proteome</keyword>
<dbReference type="Pfam" id="PF07005">
    <property type="entry name" value="SBD_N"/>
    <property type="match status" value="1"/>
</dbReference>
<dbReference type="InterPro" id="IPR050007">
    <property type="entry name" value="OtnK"/>
</dbReference>
<evidence type="ECO:0000256" key="1">
    <source>
        <dbReference type="ARBA" id="ARBA00005715"/>
    </source>
</evidence>
<keyword evidence="2" id="KW-0808">Transferase</keyword>
<dbReference type="Gene3D" id="3.40.980.20">
    <property type="entry name" value="Four-carbon acid sugar kinase, nucleotide binding domain"/>
    <property type="match status" value="1"/>
</dbReference>
<dbReference type="InterPro" id="IPR010737">
    <property type="entry name" value="4-carb_acid_sugar_kinase_N"/>
</dbReference>
<comment type="similarity">
    <text evidence="1">Belongs to the four-carbon acid sugar kinase family.</text>
</comment>
<keyword evidence="5" id="KW-0067">ATP-binding</keyword>
<evidence type="ECO:0000259" key="14">
    <source>
        <dbReference type="Pfam" id="PF17042"/>
    </source>
</evidence>
<name>A0A1I6FT07_9RHOB</name>
<feature type="domain" description="Four-carbon acid sugar kinase nucleotide binding" evidence="14">
    <location>
        <begin position="245"/>
        <end position="399"/>
    </location>
</feature>
<dbReference type="InterPro" id="IPR037051">
    <property type="entry name" value="4-carb_acid_sugar_kinase_N_sf"/>
</dbReference>
<dbReference type="Proteomes" id="UP000199478">
    <property type="component" value="Unassembled WGS sequence"/>
</dbReference>
<evidence type="ECO:0000256" key="3">
    <source>
        <dbReference type="ARBA" id="ARBA00022741"/>
    </source>
</evidence>
<feature type="domain" description="Four-carbon acid sugar kinase N-terminal" evidence="13">
    <location>
        <begin position="3"/>
        <end position="223"/>
    </location>
</feature>
<evidence type="ECO:0000256" key="7">
    <source>
        <dbReference type="ARBA" id="ARBA00035898"/>
    </source>
</evidence>
<keyword evidence="3" id="KW-0547">Nucleotide-binding</keyword>
<accession>A0A1I6FT07</accession>
<dbReference type="OrthoDB" id="191465at2"/>
<comment type="function">
    <text evidence="9">Catalyzes the ATP-dependent phosphorylation of 3-oxo-tetronate to 3-oxo-tetronate 4-phosphate.</text>
</comment>
<sequence>MKIGVIADDFTGASDIALTLAEAGMRVAQFIGVPETDADPDLGAGVVALKSRTEPVADAVKASRAAGKWLRAQGAEQIIFKVCSTFDSTDQGNIGPVLDALADDLGVDRTLVCPAFPENGRSVYQGHLFVFDRLLNESGMQDHPLTPMTDPDLRRVLAAQTAREIGHIPAMTVAAGATAIRDALSRTKGHVIVDAIHNADLMAIGTASKDLPFICGGSGIALGLPANFGATPATPDWAGICGPAVVISGSCSRATRAQVATYKSLAASFEIAAADVIDGKVTAASIADWAMAQTGAPLVYSSADPDVVRAAQAQFGTTRAAHAIETLFADLAAILAQRGVTRIVVAGGETSGAVVSGLGAHTLEIGPRLAAGVPVVRVAGAAPLCLALKSGNFGGPDFFAEALTRMETPT</sequence>
<dbReference type="GO" id="GO:0016301">
    <property type="term" value="F:kinase activity"/>
    <property type="evidence" value="ECO:0007669"/>
    <property type="project" value="UniProtKB-KW"/>
</dbReference>
<dbReference type="NCBIfam" id="NF043035">
    <property type="entry name" value="OxoTetrKin"/>
    <property type="match status" value="1"/>
</dbReference>
<dbReference type="SUPFAM" id="SSF142764">
    <property type="entry name" value="YgbK-like"/>
    <property type="match status" value="1"/>
</dbReference>
<dbReference type="RefSeq" id="WP_090195850.1">
    <property type="nucleotide sequence ID" value="NZ_FOYP01000001.1"/>
</dbReference>
<evidence type="ECO:0000256" key="5">
    <source>
        <dbReference type="ARBA" id="ARBA00022840"/>
    </source>
</evidence>
<comment type="catalytic activity">
    <reaction evidence="7">
        <text>3-dehydro-L-erythronate + ATP = 3-dehydro-4-O-phospho-L-erythronate + ADP + H(+)</text>
        <dbReference type="Rhea" id="RHEA:52552"/>
        <dbReference type="ChEBI" id="CHEBI:15378"/>
        <dbReference type="ChEBI" id="CHEBI:30616"/>
        <dbReference type="ChEBI" id="CHEBI:136592"/>
        <dbReference type="ChEBI" id="CHEBI:136670"/>
        <dbReference type="ChEBI" id="CHEBI:456216"/>
        <dbReference type="EC" id="2.7.1.217"/>
    </reaction>
</comment>
<evidence type="ECO:0000259" key="13">
    <source>
        <dbReference type="Pfam" id="PF07005"/>
    </source>
</evidence>
<keyword evidence="4" id="KW-0418">Kinase</keyword>
<dbReference type="Pfam" id="PF17042">
    <property type="entry name" value="NBD_C"/>
    <property type="match status" value="1"/>
</dbReference>
<evidence type="ECO:0000256" key="9">
    <source>
        <dbReference type="ARBA" id="ARBA00037335"/>
    </source>
</evidence>
<dbReference type="EC" id="2.7.1.217" evidence="10"/>
<protein>
    <recommendedName>
        <fullName evidence="11">3-oxo-tetronate kinase</fullName>
        <ecNumber evidence="10">2.7.1.217</ecNumber>
    </recommendedName>
    <alternativeName>
        <fullName evidence="12">3-dehydrotetronate 4-kinase</fullName>
    </alternativeName>
</protein>
<evidence type="ECO:0000256" key="4">
    <source>
        <dbReference type="ARBA" id="ARBA00022777"/>
    </source>
</evidence>
<comment type="catalytic activity">
    <reaction evidence="8">
        <text>3-dehydro-D-erythronate + ATP = 3-dehydro-4-O-phospho-D-erythronate + ADP + H(+)</text>
        <dbReference type="Rhea" id="RHEA:52556"/>
        <dbReference type="ChEBI" id="CHEBI:15378"/>
        <dbReference type="ChEBI" id="CHEBI:30616"/>
        <dbReference type="ChEBI" id="CHEBI:57958"/>
        <dbReference type="ChEBI" id="CHEBI:136593"/>
        <dbReference type="ChEBI" id="CHEBI:456216"/>
        <dbReference type="EC" id="2.7.1.217"/>
    </reaction>
</comment>
<evidence type="ECO:0000313" key="16">
    <source>
        <dbReference type="Proteomes" id="UP000199478"/>
    </source>
</evidence>
<organism evidence="15 16">
    <name type="scientific">Yoonia tamlensis</name>
    <dbReference type="NCBI Taxonomy" id="390270"/>
    <lineage>
        <taxon>Bacteria</taxon>
        <taxon>Pseudomonadati</taxon>
        <taxon>Pseudomonadota</taxon>
        <taxon>Alphaproteobacteria</taxon>
        <taxon>Rhodobacterales</taxon>
        <taxon>Paracoccaceae</taxon>
        <taxon>Yoonia</taxon>
    </lineage>
</organism>
<evidence type="ECO:0000256" key="12">
    <source>
        <dbReference type="ARBA" id="ARBA00041377"/>
    </source>
</evidence>
<gene>
    <name evidence="15" type="ORF">SAMN04488005_0423</name>
</gene>
<evidence type="ECO:0000256" key="2">
    <source>
        <dbReference type="ARBA" id="ARBA00022679"/>
    </source>
</evidence>
<dbReference type="GO" id="GO:0005524">
    <property type="term" value="F:ATP binding"/>
    <property type="evidence" value="ECO:0007669"/>
    <property type="project" value="UniProtKB-KW"/>
</dbReference>
<evidence type="ECO:0000313" key="15">
    <source>
        <dbReference type="EMBL" id="SFR33044.1"/>
    </source>
</evidence>
<keyword evidence="6" id="KW-0119">Carbohydrate metabolism</keyword>
<evidence type="ECO:0000256" key="10">
    <source>
        <dbReference type="ARBA" id="ARBA00039095"/>
    </source>
</evidence>
<evidence type="ECO:0000256" key="6">
    <source>
        <dbReference type="ARBA" id="ARBA00023277"/>
    </source>
</evidence>
<proteinExistence type="inferred from homology"/>
<evidence type="ECO:0000256" key="11">
    <source>
        <dbReference type="ARBA" id="ARBA00039461"/>
    </source>
</evidence>
<evidence type="ECO:0000256" key="8">
    <source>
        <dbReference type="ARBA" id="ARBA00036346"/>
    </source>
</evidence>
<reference evidence="16" key="1">
    <citation type="submission" date="2016-10" db="EMBL/GenBank/DDBJ databases">
        <authorList>
            <person name="Varghese N."/>
            <person name="Submissions S."/>
        </authorList>
    </citation>
    <scope>NUCLEOTIDE SEQUENCE [LARGE SCALE GENOMIC DNA]</scope>
    <source>
        <strain evidence="16">DSM 26879</strain>
    </source>
</reference>
<dbReference type="InterPro" id="IPR031475">
    <property type="entry name" value="NBD_C"/>
</dbReference>
<dbReference type="InterPro" id="IPR042213">
    <property type="entry name" value="NBD_C_sf"/>
</dbReference>
<dbReference type="Gene3D" id="3.40.50.10840">
    <property type="entry name" value="Putative sugar-binding, N-terminal domain"/>
    <property type="match status" value="1"/>
</dbReference>